<dbReference type="AlphaFoldDB" id="A0AA88H806"/>
<organism evidence="3 4">
    <name type="scientific">Naegleria lovaniensis</name>
    <name type="common">Amoeba</name>
    <dbReference type="NCBI Taxonomy" id="51637"/>
    <lineage>
        <taxon>Eukaryota</taxon>
        <taxon>Discoba</taxon>
        <taxon>Heterolobosea</taxon>
        <taxon>Tetramitia</taxon>
        <taxon>Eutetramitia</taxon>
        <taxon>Vahlkampfiidae</taxon>
        <taxon>Naegleria</taxon>
    </lineage>
</organism>
<reference evidence="3 4" key="1">
    <citation type="journal article" date="2018" name="BMC Genomics">
        <title>The genome of Naegleria lovaniensis, the basis for a comparative approach to unravel pathogenicity factors of the human pathogenic amoeba N. fowleri.</title>
        <authorList>
            <person name="Liechti N."/>
            <person name="Schurch N."/>
            <person name="Bruggmann R."/>
            <person name="Wittwer M."/>
        </authorList>
    </citation>
    <scope>NUCLEOTIDE SEQUENCE [LARGE SCALE GENOMIC DNA]</scope>
    <source>
        <strain evidence="3 4">ATCC 30569</strain>
    </source>
</reference>
<name>A0AA88H806_NAELO</name>
<gene>
    <name evidence="3" type="ORF">C9374_003646</name>
</gene>
<dbReference type="EMBL" id="PYSW02000001">
    <property type="protein sequence ID" value="KAG2393882.1"/>
    <property type="molecule type" value="Genomic_DNA"/>
</dbReference>
<feature type="region of interest" description="Disordered" evidence="1">
    <location>
        <begin position="15"/>
        <end position="61"/>
    </location>
</feature>
<keyword evidence="2" id="KW-0472">Membrane</keyword>
<evidence type="ECO:0000256" key="2">
    <source>
        <dbReference type="SAM" id="Phobius"/>
    </source>
</evidence>
<protein>
    <submittedName>
        <fullName evidence="3">Uncharacterized protein</fullName>
    </submittedName>
</protein>
<proteinExistence type="predicted"/>
<evidence type="ECO:0000313" key="3">
    <source>
        <dbReference type="EMBL" id="KAG2393882.1"/>
    </source>
</evidence>
<sequence length="117" mass="13210">MESGSSIAESEDFLQLGKNKKKHSPDMYLEIPSKDREGKMPKSILKKKPTEATREKSNDADSFSERVLQLFPVIGGLIILVVFAKFNRVDHDTVVNMVASYLVGLGAMYIQMRFNEQ</sequence>
<evidence type="ECO:0000256" key="1">
    <source>
        <dbReference type="SAM" id="MobiDB-lite"/>
    </source>
</evidence>
<keyword evidence="2" id="KW-0812">Transmembrane</keyword>
<keyword evidence="4" id="KW-1185">Reference proteome</keyword>
<keyword evidence="2" id="KW-1133">Transmembrane helix</keyword>
<comment type="caution">
    <text evidence="3">The sequence shown here is derived from an EMBL/GenBank/DDBJ whole genome shotgun (WGS) entry which is preliminary data.</text>
</comment>
<evidence type="ECO:0000313" key="4">
    <source>
        <dbReference type="Proteomes" id="UP000816034"/>
    </source>
</evidence>
<dbReference type="GeneID" id="68096101"/>
<dbReference type="Proteomes" id="UP000816034">
    <property type="component" value="Unassembled WGS sequence"/>
</dbReference>
<dbReference type="RefSeq" id="XP_044555776.1">
    <property type="nucleotide sequence ID" value="XM_044693197.1"/>
</dbReference>
<feature type="transmembrane region" description="Helical" evidence="2">
    <location>
        <begin position="67"/>
        <end position="86"/>
    </location>
</feature>
<feature type="compositionally biased region" description="Basic and acidic residues" evidence="1">
    <location>
        <begin position="48"/>
        <end position="59"/>
    </location>
</feature>
<feature type="transmembrane region" description="Helical" evidence="2">
    <location>
        <begin position="93"/>
        <end position="112"/>
    </location>
</feature>
<accession>A0AA88H806</accession>